<proteinExistence type="predicted"/>
<reference evidence="2" key="1">
    <citation type="submission" date="2019-08" db="EMBL/GenBank/DDBJ databases">
        <title>The genome of the North American firefly Photinus pyralis.</title>
        <authorList>
            <consortium name="Photinus pyralis genome working group"/>
            <person name="Fallon T.R."/>
            <person name="Sander Lower S.E."/>
            <person name="Weng J.-K."/>
        </authorList>
    </citation>
    <scope>NUCLEOTIDE SEQUENCE</scope>
    <source>
        <strain evidence="2">TRF0915ILg1</strain>
        <tissue evidence="2">Whole body</tissue>
    </source>
</reference>
<evidence type="ECO:0000313" key="3">
    <source>
        <dbReference type="Proteomes" id="UP000801492"/>
    </source>
</evidence>
<dbReference type="AlphaFoldDB" id="A0A8K0C424"/>
<comment type="caution">
    <text evidence="2">The sequence shown here is derived from an EMBL/GenBank/DDBJ whole genome shotgun (WGS) entry which is preliminary data.</text>
</comment>
<dbReference type="OrthoDB" id="6759228at2759"/>
<dbReference type="EMBL" id="VTPC01091033">
    <property type="protein sequence ID" value="KAF2880040.1"/>
    <property type="molecule type" value="Genomic_DNA"/>
</dbReference>
<dbReference type="Proteomes" id="UP000801492">
    <property type="component" value="Unassembled WGS sequence"/>
</dbReference>
<name>A0A8K0C424_IGNLU</name>
<accession>A0A8K0C424</accession>
<evidence type="ECO:0000313" key="2">
    <source>
        <dbReference type="EMBL" id="KAF2880040.1"/>
    </source>
</evidence>
<gene>
    <name evidence="2" type="ORF">ILUMI_26109</name>
</gene>
<protein>
    <submittedName>
        <fullName evidence="2">Uncharacterized protein</fullName>
    </submittedName>
</protein>
<keyword evidence="3" id="KW-1185">Reference proteome</keyword>
<sequence>MVHKEQAITVPDMDGWMEQHSKDDLDNLTSYIINLNVLRLCQENGVKFVCLLPNSTHITQPLDIAYFKTLKIKWKQVITSWKESASGKNQTAMPKDQFPALLEKTLDELQSTTSQNVISGFRKASSVPLNVKKPLSRLSNQDRQVHLNMIGDFFLQRLEDKQSKMVTLKTNSRKKMNVAAGQNICPDDIEEANNSYVSETLQQPWKIFRQVSSLLPAGASLENSDGVRRDYLKSGNYVTVMWQGKQYPGVVISISDDEAVIECMQERKKGLTQIKDEQGKGEVLWSEYFMELLEGEATSLHRETRLIRSNNEMSPEFAAKNGVKQGGTSSPSLPLKKSMAV</sequence>
<evidence type="ECO:0000256" key="1">
    <source>
        <dbReference type="SAM" id="MobiDB-lite"/>
    </source>
</evidence>
<organism evidence="2 3">
    <name type="scientific">Ignelater luminosus</name>
    <name type="common">Cucubano</name>
    <name type="synonym">Pyrophorus luminosus</name>
    <dbReference type="NCBI Taxonomy" id="2038154"/>
    <lineage>
        <taxon>Eukaryota</taxon>
        <taxon>Metazoa</taxon>
        <taxon>Ecdysozoa</taxon>
        <taxon>Arthropoda</taxon>
        <taxon>Hexapoda</taxon>
        <taxon>Insecta</taxon>
        <taxon>Pterygota</taxon>
        <taxon>Neoptera</taxon>
        <taxon>Endopterygota</taxon>
        <taxon>Coleoptera</taxon>
        <taxon>Polyphaga</taxon>
        <taxon>Elateriformia</taxon>
        <taxon>Elateroidea</taxon>
        <taxon>Elateridae</taxon>
        <taxon>Agrypninae</taxon>
        <taxon>Pyrophorini</taxon>
        <taxon>Ignelater</taxon>
    </lineage>
</organism>
<feature type="region of interest" description="Disordered" evidence="1">
    <location>
        <begin position="311"/>
        <end position="341"/>
    </location>
</feature>